<feature type="region of interest" description="Disordered" evidence="1">
    <location>
        <begin position="133"/>
        <end position="191"/>
    </location>
</feature>
<feature type="compositionally biased region" description="Basic and acidic residues" evidence="1">
    <location>
        <begin position="1375"/>
        <end position="1385"/>
    </location>
</feature>
<feature type="region of interest" description="Disordered" evidence="1">
    <location>
        <begin position="1164"/>
        <end position="1208"/>
    </location>
</feature>
<feature type="compositionally biased region" description="Low complexity" evidence="1">
    <location>
        <begin position="1184"/>
        <end position="1195"/>
    </location>
</feature>
<evidence type="ECO:0000256" key="1">
    <source>
        <dbReference type="SAM" id="MobiDB-lite"/>
    </source>
</evidence>
<comment type="caution">
    <text evidence="2">The sequence shown here is derived from an EMBL/GenBank/DDBJ whole genome shotgun (WGS) entry which is preliminary data.</text>
</comment>
<feature type="compositionally biased region" description="Polar residues" evidence="1">
    <location>
        <begin position="1387"/>
        <end position="1399"/>
    </location>
</feature>
<reference evidence="2" key="1">
    <citation type="journal article" date="2023" name="Science">
        <title>Genome structures resolve the early diversification of teleost fishes.</title>
        <authorList>
            <person name="Parey E."/>
            <person name="Louis A."/>
            <person name="Montfort J."/>
            <person name="Bouchez O."/>
            <person name="Roques C."/>
            <person name="Iampietro C."/>
            <person name="Lluch J."/>
            <person name="Castinel A."/>
            <person name="Donnadieu C."/>
            <person name="Desvignes T."/>
            <person name="Floi Bucao C."/>
            <person name="Jouanno E."/>
            <person name="Wen M."/>
            <person name="Mejri S."/>
            <person name="Dirks R."/>
            <person name="Jansen H."/>
            <person name="Henkel C."/>
            <person name="Chen W.J."/>
            <person name="Zahm M."/>
            <person name="Cabau C."/>
            <person name="Klopp C."/>
            <person name="Thompson A.W."/>
            <person name="Robinson-Rechavi M."/>
            <person name="Braasch I."/>
            <person name="Lecointre G."/>
            <person name="Bobe J."/>
            <person name="Postlethwait J.H."/>
            <person name="Berthelot C."/>
            <person name="Roest Crollius H."/>
            <person name="Guiguen Y."/>
        </authorList>
    </citation>
    <scope>NUCLEOTIDE SEQUENCE</scope>
    <source>
        <strain evidence="2">NC1722</strain>
    </source>
</reference>
<dbReference type="GO" id="GO:0035869">
    <property type="term" value="C:ciliary transition zone"/>
    <property type="evidence" value="ECO:0007669"/>
    <property type="project" value="TreeGrafter"/>
</dbReference>
<protein>
    <submittedName>
        <fullName evidence="2">Uncharacterized protein</fullName>
    </submittedName>
</protein>
<feature type="region of interest" description="Disordered" evidence="1">
    <location>
        <begin position="806"/>
        <end position="827"/>
    </location>
</feature>
<feature type="compositionally biased region" description="Basic and acidic residues" evidence="1">
    <location>
        <begin position="36"/>
        <end position="54"/>
    </location>
</feature>
<feature type="compositionally biased region" description="Polar residues" evidence="1">
    <location>
        <begin position="223"/>
        <end position="237"/>
    </location>
</feature>
<feature type="region of interest" description="Disordered" evidence="1">
    <location>
        <begin position="976"/>
        <end position="1005"/>
    </location>
</feature>
<sequence length="1636" mass="177165">MHSDGDTATTPPHLFSPDATGSSRRQDGAPGSDASAGRRDESRHAEREDGRSDAKQPGPAETPAPPPVGTWEFELLDEEYPRFLELFLSYVLERDRAREDDSAPPLLSCFSARLRERELHSLAFDVLTTFRRRQREQRHAAGRKRGGGGHRPALRPLPPPPPPPSSTPSLSIQSGAPIGGRAASGVPLLPGLRAGKPQGLFGLRQQSRPVGLPPAPGTRAGSEASQSSAVRTPQSDHSALPTPDALELRRELDAEPTEARFQDLGRLLEWMVRWADRRVLPGHPTRTRSRGAGAAGEGVVMRVKASTSAVLTALRVLERRYSAALLGTDKNCPYFRVPEGEFIVAPVQPEVVRKMRSEDPAYAASPGSPTTLPLQETPHDDSESSEVEEVESEMDLGGELHQYGQQGATPDPENGREGVTPDPEKGPGGSEDERLSCPAEPEGDSGALGAWEAEASCISVKIRALPRASSTFQDQTLTLADLESNTDETQGDLSQAVESGSVQLPVSMPTSESADIMAELAATTLSSRLYSPTSDGATGTSPVLHLHPGPQIQSHHPGNAPQPGRAPDPQPPLALSDPIRQLIHDESFRLMQFQHMSFINLMQVMGSSFANLPHAHPNLPLSHPNPPLAQPNLPLAQPNLPLLNHTQQPGAAFLHPTPQASDPTGPQNWAPAALPRVLQPSAGRPDRHRFLNPVSLSQGHRDIENITEDIQDFPVRSRESRGRQAERGLNTTPHESTHTPPGPHQGLPLLCPGRSQGGSSAVPPVTTIRLLQLHPPPTLLQWPAPQTGLQWPPPPVTTSTSLLQNYPATPLPREASAHSQDRDDPVTLTTEERTKAGERAFAVPQNRVSPEPYVHTTLGQADEEGVPPSACFSPPVPPTPLPQGLPLLHFDPSPSHVALATSSRPLASGLGGPTHCPGIQLLQTDPEPPSKGLPLAFPSHRAPHLIPLEVLMGWAAQGQRAPPTGIAGHRLLTGDTQTGLADSNANFSKRQKRREERRMKGASTKATFRLEGSSAPPTEPEKVEPSGCAVEEGFVMSAEPVSSTLEVQSLVSRALSTAAELHAFASKHKRPPEIQDVSTNTDPVAPGSITDKAVSAQLPVCQTTPPANGGLQTEVAAAPLCPEVFLNLQFPVEQVVDVHGAGRRFLNVIDLEDEALLLDLPSLQTSAPETGPPLPPSPSRLHPHAASASSPAPDAQLESSPPLTVQAPVWEPARDMATLGLLMEAEVRSPTPLARQRADKGAEESGSQDYANSLNTDTMMASPRSIADHVDRGLANARMPIGAMETFDLRDERERRYDWRVGVGETEDGFDTMTEMSGKEKSGKFDDRLGLSDAAGLIRLGEQRREVRTDQERRKVRAWMRKKQRERLVEYCRQREERREREHKPFTPSTTKNPSSKDISLNMKMKEKNERRLRLEHHTQRAHDACSLISELLTTTTMSAVAMAPTLRSVSQGTHRAAARRCIKPDGRRGRSAHFQTPPRRSSPGRASGPQSRATPGRPHTHGNHLGLHRPASALPRDRLSQVTRRGMLADPRARGPAKDWGKGVGPSLTESSRMEEEDLREVVSPWNPPLEIRRMLGLEEPNPGQEVLDEGNESTVGESATWLKRLESLSESTGSILSKLDWTAIENMVAEEDGV</sequence>
<dbReference type="PANTHER" id="PTHR14492">
    <property type="entry name" value="JBTS17"/>
    <property type="match status" value="1"/>
</dbReference>
<feature type="region of interest" description="Disordered" evidence="1">
    <location>
        <begin position="1"/>
        <end position="72"/>
    </location>
</feature>
<dbReference type="PANTHER" id="PTHR14492:SF4">
    <property type="entry name" value="CILIOGENESIS AND PLANAR POLARITY EFFECTOR 1"/>
    <property type="match status" value="1"/>
</dbReference>
<feature type="compositionally biased region" description="Polar residues" evidence="1">
    <location>
        <begin position="531"/>
        <end position="541"/>
    </location>
</feature>
<dbReference type="Proteomes" id="UP001221898">
    <property type="component" value="Unassembled WGS sequence"/>
</dbReference>
<feature type="compositionally biased region" description="Basic residues" evidence="1">
    <location>
        <begin position="133"/>
        <end position="148"/>
    </location>
</feature>
<feature type="compositionally biased region" description="Polar residues" evidence="1">
    <location>
        <begin position="976"/>
        <end position="988"/>
    </location>
</feature>
<feature type="compositionally biased region" description="Basic and acidic residues" evidence="1">
    <location>
        <begin position="1532"/>
        <end position="1542"/>
    </location>
</feature>
<feature type="region of interest" description="Disordered" evidence="1">
    <location>
        <begin position="715"/>
        <end position="745"/>
    </location>
</feature>
<feature type="compositionally biased region" description="Polar residues" evidence="1">
    <location>
        <begin position="1"/>
        <end position="10"/>
    </location>
</feature>
<name>A0AAD7WUD7_9TELE</name>
<gene>
    <name evidence="2" type="ORF">AAFF_G00252640</name>
</gene>
<dbReference type="GO" id="GO:0060271">
    <property type="term" value="P:cilium assembly"/>
    <property type="evidence" value="ECO:0007669"/>
    <property type="project" value="TreeGrafter"/>
</dbReference>
<evidence type="ECO:0000313" key="3">
    <source>
        <dbReference type="Proteomes" id="UP001221898"/>
    </source>
</evidence>
<feature type="region of interest" description="Disordered" evidence="1">
    <location>
        <begin position="358"/>
        <end position="447"/>
    </location>
</feature>
<organism evidence="2 3">
    <name type="scientific">Aldrovandia affinis</name>
    <dbReference type="NCBI Taxonomy" id="143900"/>
    <lineage>
        <taxon>Eukaryota</taxon>
        <taxon>Metazoa</taxon>
        <taxon>Chordata</taxon>
        <taxon>Craniata</taxon>
        <taxon>Vertebrata</taxon>
        <taxon>Euteleostomi</taxon>
        <taxon>Actinopterygii</taxon>
        <taxon>Neopterygii</taxon>
        <taxon>Teleostei</taxon>
        <taxon>Notacanthiformes</taxon>
        <taxon>Halosauridae</taxon>
        <taxon>Aldrovandia</taxon>
    </lineage>
</organism>
<feature type="region of interest" description="Disordered" evidence="1">
    <location>
        <begin position="1447"/>
        <end position="1557"/>
    </location>
</feature>
<evidence type="ECO:0000313" key="2">
    <source>
        <dbReference type="EMBL" id="KAJ8408629.1"/>
    </source>
</evidence>
<feature type="compositionally biased region" description="Basic and acidic residues" evidence="1">
    <location>
        <begin position="815"/>
        <end position="827"/>
    </location>
</feature>
<dbReference type="InterPro" id="IPR028236">
    <property type="entry name" value="CPLANE1"/>
</dbReference>
<dbReference type="EMBL" id="JAINUG010000034">
    <property type="protein sequence ID" value="KAJ8408629.1"/>
    <property type="molecule type" value="Genomic_DNA"/>
</dbReference>
<feature type="compositionally biased region" description="Basic and acidic residues" evidence="1">
    <location>
        <begin position="715"/>
        <end position="726"/>
    </location>
</feature>
<feature type="region of interest" description="Disordered" evidence="1">
    <location>
        <begin position="204"/>
        <end position="242"/>
    </location>
</feature>
<feature type="region of interest" description="Disordered" evidence="1">
    <location>
        <begin position="1228"/>
        <end position="1253"/>
    </location>
</feature>
<accession>A0AAD7WUD7</accession>
<dbReference type="Pfam" id="PF15392">
    <property type="entry name" value="Joubert"/>
    <property type="match status" value="1"/>
</dbReference>
<proteinExistence type="predicted"/>
<keyword evidence="3" id="KW-1185">Reference proteome</keyword>
<feature type="compositionally biased region" description="Pro residues" evidence="1">
    <location>
        <begin position="155"/>
        <end position="166"/>
    </location>
</feature>
<feature type="region of interest" description="Disordered" evidence="1">
    <location>
        <begin position="1375"/>
        <end position="1402"/>
    </location>
</feature>
<feature type="compositionally biased region" description="Acidic residues" evidence="1">
    <location>
        <begin position="383"/>
        <end position="396"/>
    </location>
</feature>
<feature type="region of interest" description="Disordered" evidence="1">
    <location>
        <begin position="531"/>
        <end position="576"/>
    </location>
</feature>